<feature type="compositionally biased region" description="Polar residues" evidence="1">
    <location>
        <begin position="30"/>
        <end position="60"/>
    </location>
</feature>
<gene>
    <name evidence="2" type="ORF">B0I36DRAFT_360135</name>
</gene>
<evidence type="ECO:0000313" key="3">
    <source>
        <dbReference type="Proteomes" id="UP000756346"/>
    </source>
</evidence>
<protein>
    <submittedName>
        <fullName evidence="2">Uncharacterized protein</fullName>
    </submittedName>
</protein>
<dbReference type="AlphaFoldDB" id="A0A9P8YAT4"/>
<keyword evidence="3" id="KW-1185">Reference proteome</keyword>
<dbReference type="GeneID" id="70187795"/>
<comment type="caution">
    <text evidence="2">The sequence shown here is derived from an EMBL/GenBank/DDBJ whole genome shotgun (WGS) entry which is preliminary data.</text>
</comment>
<name>A0A9P8YAT4_9PEZI</name>
<reference evidence="2" key="1">
    <citation type="journal article" date="2021" name="Nat. Commun.">
        <title>Genetic determinants of endophytism in the Arabidopsis root mycobiome.</title>
        <authorList>
            <person name="Mesny F."/>
            <person name="Miyauchi S."/>
            <person name="Thiergart T."/>
            <person name="Pickel B."/>
            <person name="Atanasova L."/>
            <person name="Karlsson M."/>
            <person name="Huettel B."/>
            <person name="Barry K.W."/>
            <person name="Haridas S."/>
            <person name="Chen C."/>
            <person name="Bauer D."/>
            <person name="Andreopoulos W."/>
            <person name="Pangilinan J."/>
            <person name="LaButti K."/>
            <person name="Riley R."/>
            <person name="Lipzen A."/>
            <person name="Clum A."/>
            <person name="Drula E."/>
            <person name="Henrissat B."/>
            <person name="Kohler A."/>
            <person name="Grigoriev I.V."/>
            <person name="Martin F.M."/>
            <person name="Hacquard S."/>
        </authorList>
    </citation>
    <scope>NUCLEOTIDE SEQUENCE</scope>
    <source>
        <strain evidence="2">MPI-CAGE-CH-0230</strain>
    </source>
</reference>
<evidence type="ECO:0000313" key="2">
    <source>
        <dbReference type="EMBL" id="KAH7034629.1"/>
    </source>
</evidence>
<sequence length="198" mass="21754">MFREQLFDLITTDNQREDSKLTATKKMDYKTTNTDMPSENQLSKVSTTSKSQSWVPSATSNEEENAYLDRGDACSDCAEVCICLSCVPFLPSGTLLMCAAGINWLVDAYWSRKDNTTTTAAKPDGNNDNNAIVTTPTSSSLKMETDTSAAAATTTTTKRQGNGCRRVACPECRAQRLVAARGYKVQNKFVFKKRDGKN</sequence>
<dbReference type="RefSeq" id="XP_046014722.1">
    <property type="nucleotide sequence ID" value="XM_046158249.1"/>
</dbReference>
<accession>A0A9P8YAT4</accession>
<organism evidence="2 3">
    <name type="scientific">Microdochium trichocladiopsis</name>
    <dbReference type="NCBI Taxonomy" id="1682393"/>
    <lineage>
        <taxon>Eukaryota</taxon>
        <taxon>Fungi</taxon>
        <taxon>Dikarya</taxon>
        <taxon>Ascomycota</taxon>
        <taxon>Pezizomycotina</taxon>
        <taxon>Sordariomycetes</taxon>
        <taxon>Xylariomycetidae</taxon>
        <taxon>Xylariales</taxon>
        <taxon>Microdochiaceae</taxon>
        <taxon>Microdochium</taxon>
    </lineage>
</organism>
<proteinExistence type="predicted"/>
<feature type="region of interest" description="Disordered" evidence="1">
    <location>
        <begin position="30"/>
        <end position="61"/>
    </location>
</feature>
<dbReference type="EMBL" id="JAGTJQ010000003">
    <property type="protein sequence ID" value="KAH7034629.1"/>
    <property type="molecule type" value="Genomic_DNA"/>
</dbReference>
<dbReference type="Proteomes" id="UP000756346">
    <property type="component" value="Unassembled WGS sequence"/>
</dbReference>
<evidence type="ECO:0000256" key="1">
    <source>
        <dbReference type="SAM" id="MobiDB-lite"/>
    </source>
</evidence>